<sequence length="258" mass="27315">MASQASPVHGAPCWVSLATGELESAQRFYGEVLGWTFRPGSIGEEFSVAYCDDVPVAGLGAIARTMGVAVQWTPFFSVPSADTAAARVRERSATVAVGPIRMGEGRTALAADLAGATFGFWEGAVLSSWEAGRRDLPARLELRTRDAFAAAIFYAEVFDWASDTGRCEVDYQHEAVVVRVDGRAVATLRGGAVESAPDPHIRPRWHVSFSVDDVDDAAKTAVAAGGAIAISPGDNPFGRSAGLFDPEGGLFTVHSRER</sequence>
<keyword evidence="3" id="KW-1185">Reference proteome</keyword>
<dbReference type="STRING" id="933944.AN215_02665"/>
<dbReference type="Proteomes" id="UP000176087">
    <property type="component" value="Unassembled WGS sequence"/>
</dbReference>
<dbReference type="Gene3D" id="3.10.180.10">
    <property type="entry name" value="2,3-Dihydroxybiphenyl 1,2-Dioxygenase, domain 1"/>
    <property type="match status" value="2"/>
</dbReference>
<proteinExistence type="predicted"/>
<dbReference type="Pfam" id="PF18029">
    <property type="entry name" value="Glyoxalase_6"/>
    <property type="match status" value="1"/>
</dbReference>
<evidence type="ECO:0000259" key="1">
    <source>
        <dbReference type="PROSITE" id="PS51819"/>
    </source>
</evidence>
<dbReference type="InterPro" id="IPR037523">
    <property type="entry name" value="VOC_core"/>
</dbReference>
<comment type="caution">
    <text evidence="2">The sequence shown here is derived from an EMBL/GenBank/DDBJ whole genome shotgun (WGS) entry which is preliminary data.</text>
</comment>
<feature type="domain" description="VOC" evidence="1">
    <location>
        <begin position="136"/>
        <end position="256"/>
    </location>
</feature>
<name>A0A1E7JUQ2_9ACTN</name>
<dbReference type="SUPFAM" id="SSF54593">
    <property type="entry name" value="Glyoxalase/Bleomycin resistance protein/Dihydroxybiphenyl dioxygenase"/>
    <property type="match status" value="2"/>
</dbReference>
<gene>
    <name evidence="2" type="ORF">AN215_02665</name>
</gene>
<dbReference type="PANTHER" id="PTHR33993">
    <property type="entry name" value="GLYOXALASE-RELATED"/>
    <property type="match status" value="1"/>
</dbReference>
<dbReference type="EMBL" id="LJGT01000036">
    <property type="protein sequence ID" value="OEU93692.1"/>
    <property type="molecule type" value="Genomic_DNA"/>
</dbReference>
<feature type="domain" description="VOC" evidence="1">
    <location>
        <begin position="11"/>
        <end position="123"/>
    </location>
</feature>
<evidence type="ECO:0000313" key="3">
    <source>
        <dbReference type="Proteomes" id="UP000176087"/>
    </source>
</evidence>
<dbReference type="PATRIC" id="fig|933944.5.peg.2353"/>
<dbReference type="InterPro" id="IPR029068">
    <property type="entry name" value="Glyas_Bleomycin-R_OHBP_Dase"/>
</dbReference>
<organism evidence="2 3">
    <name type="scientific">Streptomyces abyssalis</name>
    <dbReference type="NCBI Taxonomy" id="933944"/>
    <lineage>
        <taxon>Bacteria</taxon>
        <taxon>Bacillati</taxon>
        <taxon>Actinomycetota</taxon>
        <taxon>Actinomycetes</taxon>
        <taxon>Kitasatosporales</taxon>
        <taxon>Streptomycetaceae</taxon>
        <taxon>Streptomyces</taxon>
    </lineage>
</organism>
<dbReference type="PROSITE" id="PS51819">
    <property type="entry name" value="VOC"/>
    <property type="match status" value="2"/>
</dbReference>
<dbReference type="InterPro" id="IPR052164">
    <property type="entry name" value="Anthracycline_SecMetBiosynth"/>
</dbReference>
<dbReference type="CDD" id="cd07247">
    <property type="entry name" value="SgaA_N_like"/>
    <property type="match status" value="1"/>
</dbReference>
<evidence type="ECO:0000313" key="2">
    <source>
        <dbReference type="EMBL" id="OEU93692.1"/>
    </source>
</evidence>
<dbReference type="AlphaFoldDB" id="A0A1E7JUQ2"/>
<protein>
    <submittedName>
        <fullName evidence="2">Bleomycin resistance protein</fullName>
    </submittedName>
</protein>
<reference evidence="2 3" key="1">
    <citation type="journal article" date="2016" name="Front. Microbiol.">
        <title>Comparative Genomics Analysis of Streptomyces Species Reveals Their Adaptation to the Marine Environment and Their Diversity at the Genomic Level.</title>
        <authorList>
            <person name="Tian X."/>
            <person name="Zhang Z."/>
            <person name="Yang T."/>
            <person name="Chen M."/>
            <person name="Li J."/>
            <person name="Chen F."/>
            <person name="Yang J."/>
            <person name="Li W."/>
            <person name="Zhang B."/>
            <person name="Zhang Z."/>
            <person name="Wu J."/>
            <person name="Zhang C."/>
            <person name="Long L."/>
            <person name="Xiao J."/>
        </authorList>
    </citation>
    <scope>NUCLEOTIDE SEQUENCE [LARGE SCALE GENOMIC DNA]</scope>
    <source>
        <strain evidence="2 3">SCSIO 10390</strain>
    </source>
</reference>
<dbReference type="InterPro" id="IPR041581">
    <property type="entry name" value="Glyoxalase_6"/>
</dbReference>
<accession>A0A1E7JUQ2</accession>
<dbReference type="PANTHER" id="PTHR33993:SF10">
    <property type="entry name" value="CONSERVED PROTEIN"/>
    <property type="match status" value="1"/>
</dbReference>